<organism evidence="1">
    <name type="scientific">Anguilla anguilla</name>
    <name type="common">European freshwater eel</name>
    <name type="synonym">Muraena anguilla</name>
    <dbReference type="NCBI Taxonomy" id="7936"/>
    <lineage>
        <taxon>Eukaryota</taxon>
        <taxon>Metazoa</taxon>
        <taxon>Chordata</taxon>
        <taxon>Craniata</taxon>
        <taxon>Vertebrata</taxon>
        <taxon>Euteleostomi</taxon>
        <taxon>Actinopterygii</taxon>
        <taxon>Neopterygii</taxon>
        <taxon>Teleostei</taxon>
        <taxon>Anguilliformes</taxon>
        <taxon>Anguillidae</taxon>
        <taxon>Anguilla</taxon>
    </lineage>
</organism>
<dbReference type="AlphaFoldDB" id="A0A0E9R8Z2"/>
<reference evidence="1" key="1">
    <citation type="submission" date="2014-11" db="EMBL/GenBank/DDBJ databases">
        <authorList>
            <person name="Amaro Gonzalez C."/>
        </authorList>
    </citation>
    <scope>NUCLEOTIDE SEQUENCE</scope>
</reference>
<reference evidence="1" key="2">
    <citation type="journal article" date="2015" name="Fish Shellfish Immunol.">
        <title>Early steps in the European eel (Anguilla anguilla)-Vibrio vulnificus interaction in the gills: Role of the RtxA13 toxin.</title>
        <authorList>
            <person name="Callol A."/>
            <person name="Pajuelo D."/>
            <person name="Ebbesson L."/>
            <person name="Teles M."/>
            <person name="MacKenzie S."/>
            <person name="Amaro C."/>
        </authorList>
    </citation>
    <scope>NUCLEOTIDE SEQUENCE</scope>
</reference>
<accession>A0A0E9R8Z2</accession>
<proteinExistence type="predicted"/>
<evidence type="ECO:0000313" key="1">
    <source>
        <dbReference type="EMBL" id="JAH24788.1"/>
    </source>
</evidence>
<dbReference type="EMBL" id="GBXM01083789">
    <property type="protein sequence ID" value="JAH24788.1"/>
    <property type="molecule type" value="Transcribed_RNA"/>
</dbReference>
<sequence>MTEQLRHKESINISHTASNWSREDKAIKPGWIQAVTAICIITICHSFQPGMAVSCAIVSSMTFTYRAFVSWFPAHAIHPFQHTL</sequence>
<name>A0A0E9R8Z2_ANGAN</name>
<protein>
    <submittedName>
        <fullName evidence="1">Uncharacterized protein</fullName>
    </submittedName>
</protein>